<evidence type="ECO:0000313" key="1">
    <source>
        <dbReference type="EMBL" id="SVA45054.1"/>
    </source>
</evidence>
<organism evidence="1">
    <name type="scientific">marine metagenome</name>
    <dbReference type="NCBI Taxonomy" id="408172"/>
    <lineage>
        <taxon>unclassified sequences</taxon>
        <taxon>metagenomes</taxon>
        <taxon>ecological metagenomes</taxon>
    </lineage>
</organism>
<sequence length="58" mass="6576">VVTTRIRTVRFLCCRKVRLFRNLLKLVKRPIGNTPVYGDVLVSKVTHNDVTLGPGKNI</sequence>
<reference evidence="1" key="1">
    <citation type="submission" date="2018-05" db="EMBL/GenBank/DDBJ databases">
        <authorList>
            <person name="Lanie J.A."/>
            <person name="Ng W.-L."/>
            <person name="Kazmierczak K.M."/>
            <person name="Andrzejewski T.M."/>
            <person name="Davidsen T.M."/>
            <person name="Wayne K.J."/>
            <person name="Tettelin H."/>
            <person name="Glass J.I."/>
            <person name="Rusch D."/>
            <person name="Podicherti R."/>
            <person name="Tsui H.-C.T."/>
            <person name="Winkler M.E."/>
        </authorList>
    </citation>
    <scope>NUCLEOTIDE SEQUENCE</scope>
</reference>
<dbReference type="EMBL" id="UINC01010098">
    <property type="protein sequence ID" value="SVA45054.1"/>
    <property type="molecule type" value="Genomic_DNA"/>
</dbReference>
<name>A0A381VXQ5_9ZZZZ</name>
<proteinExistence type="predicted"/>
<dbReference type="AlphaFoldDB" id="A0A381VXQ5"/>
<protein>
    <submittedName>
        <fullName evidence="1">Uncharacterized protein</fullName>
    </submittedName>
</protein>
<feature type="non-terminal residue" evidence="1">
    <location>
        <position position="1"/>
    </location>
</feature>
<gene>
    <name evidence="1" type="ORF">METZ01_LOCUS97908</name>
</gene>
<accession>A0A381VXQ5</accession>